<accession>A0A8S1M9V2</accession>
<dbReference type="OMA" id="FSKIAIC"/>
<dbReference type="AlphaFoldDB" id="A0A8S1M9V2"/>
<evidence type="ECO:0008006" key="3">
    <source>
        <dbReference type="Google" id="ProtNLM"/>
    </source>
</evidence>
<keyword evidence="2" id="KW-1185">Reference proteome</keyword>
<reference evidence="1" key="1">
    <citation type="submission" date="2021-01" db="EMBL/GenBank/DDBJ databases">
        <authorList>
            <consortium name="Genoscope - CEA"/>
            <person name="William W."/>
        </authorList>
    </citation>
    <scope>NUCLEOTIDE SEQUENCE</scope>
</reference>
<comment type="caution">
    <text evidence="1">The sequence shown here is derived from an EMBL/GenBank/DDBJ whole genome shotgun (WGS) entry which is preliminary data.</text>
</comment>
<evidence type="ECO:0000313" key="2">
    <source>
        <dbReference type="Proteomes" id="UP000688137"/>
    </source>
</evidence>
<dbReference type="SMART" id="SM00248">
    <property type="entry name" value="ANK"/>
    <property type="match status" value="3"/>
</dbReference>
<dbReference type="InterPro" id="IPR002110">
    <property type="entry name" value="Ankyrin_rpt"/>
</dbReference>
<evidence type="ECO:0000313" key="1">
    <source>
        <dbReference type="EMBL" id="CAD8073376.1"/>
    </source>
</evidence>
<protein>
    <recommendedName>
        <fullName evidence="3">Ankyrin repeat protein</fullName>
    </recommendedName>
</protein>
<gene>
    <name evidence="1" type="ORF">PPRIM_AZ9-3.1.T0510003</name>
</gene>
<organism evidence="1 2">
    <name type="scientific">Paramecium primaurelia</name>
    <dbReference type="NCBI Taxonomy" id="5886"/>
    <lineage>
        <taxon>Eukaryota</taxon>
        <taxon>Sar</taxon>
        <taxon>Alveolata</taxon>
        <taxon>Ciliophora</taxon>
        <taxon>Intramacronucleata</taxon>
        <taxon>Oligohymenophorea</taxon>
        <taxon>Peniculida</taxon>
        <taxon>Parameciidae</taxon>
        <taxon>Paramecium</taxon>
    </lineage>
</organism>
<dbReference type="EMBL" id="CAJJDM010000051">
    <property type="protein sequence ID" value="CAD8073376.1"/>
    <property type="molecule type" value="Genomic_DNA"/>
</dbReference>
<dbReference type="Proteomes" id="UP000688137">
    <property type="component" value="Unassembled WGS sequence"/>
</dbReference>
<sequence length="586" mass="68550">MNNIDFLIKQQTIYTTKQKEFFKKKKLQVEIDDFPQCQVQVVTSPNQSTKYILQMQEADIKQITKSLQNQYMIEILELKECRLKTVPDEIFKMQKLRVLKLEGNFIKVAPVINVEVLSLKNNLLLHYKAGEKVKVLDLSQNKLQEFNFGNQLEELYIVANEFTILPQLPQSIKKLELDWFKYTEPPLNQIQTQPTINLLTNQSVNCIDFLKMFSQKELQNKIIEASLAQDLGVLSSLAAIMDINIQNENGDTALSLSLKTDNLFSVRHLIELGAQLELGSYPQGNILSFSLENNLPTIINLIFPKLNSSLFTYDVYGNSPLHYLNKCDYDDINAKIIMKAKQLNIQMSFNIYGQSPIHLAIQKSKNWLLSNMLKHYKIEADDLFMMAARYDNLGAVMLLINNNYPVEEFSKIAICRNLKIYRVLKSYENYNIKKQLTKQMDSKNNFNYEVKLINKKDIQCSNFLKQRKAQEDQAIDENQSQSQKSQNYIKLLRQFVLFQTLLSKQQKSYLIKQMIQRICELKITKIDQITILSDILLTLYFIKEKQFLSEVQKNYFNILSGHQYLFQYVNSLKTDDILIQYEQFQY</sequence>
<proteinExistence type="predicted"/>
<name>A0A8S1M9V2_PARPR</name>